<keyword evidence="4" id="KW-0961">Cell wall biogenesis/degradation</keyword>
<evidence type="ECO:0000256" key="5">
    <source>
        <dbReference type="ARBA" id="ARBA00030918"/>
    </source>
</evidence>
<dbReference type="Proteomes" id="UP001320898">
    <property type="component" value="Unassembled WGS sequence"/>
</dbReference>
<dbReference type="GO" id="GO:0009253">
    <property type="term" value="P:peptidoglycan catabolic process"/>
    <property type="evidence" value="ECO:0007669"/>
    <property type="project" value="TreeGrafter"/>
</dbReference>
<dbReference type="Pfam" id="PF03562">
    <property type="entry name" value="MltA"/>
    <property type="match status" value="1"/>
</dbReference>
<evidence type="ECO:0000256" key="4">
    <source>
        <dbReference type="ARBA" id="ARBA00023316"/>
    </source>
</evidence>
<dbReference type="GO" id="GO:0004553">
    <property type="term" value="F:hydrolase activity, hydrolyzing O-glycosyl compounds"/>
    <property type="evidence" value="ECO:0007669"/>
    <property type="project" value="InterPro"/>
</dbReference>
<protein>
    <recommendedName>
        <fullName evidence="2">peptidoglycan lytic exotransglycosylase</fullName>
        <ecNumber evidence="2">4.2.2.n1</ecNumber>
    </recommendedName>
    <alternativeName>
        <fullName evidence="5">Murein hydrolase A</fullName>
    </alternativeName>
</protein>
<name>A0AAW5QVW2_9HYPH</name>
<dbReference type="GO" id="GO:0008933">
    <property type="term" value="F:peptidoglycan lytic transglycosylase activity"/>
    <property type="evidence" value="ECO:0007669"/>
    <property type="project" value="TreeGrafter"/>
</dbReference>
<dbReference type="EC" id="4.2.2.n1" evidence="2"/>
<evidence type="ECO:0000313" key="8">
    <source>
        <dbReference type="Proteomes" id="UP001320898"/>
    </source>
</evidence>
<dbReference type="SUPFAM" id="SSF50685">
    <property type="entry name" value="Barwin-like endoglucanases"/>
    <property type="match status" value="1"/>
</dbReference>
<evidence type="ECO:0000256" key="1">
    <source>
        <dbReference type="ARBA" id="ARBA00001420"/>
    </source>
</evidence>
<dbReference type="InterPro" id="IPR026044">
    <property type="entry name" value="MltA"/>
</dbReference>
<organism evidence="7 8">
    <name type="scientific">Microbaculum marinisediminis</name>
    <dbReference type="NCBI Taxonomy" id="2931392"/>
    <lineage>
        <taxon>Bacteria</taxon>
        <taxon>Pseudomonadati</taxon>
        <taxon>Pseudomonadota</taxon>
        <taxon>Alphaproteobacteria</taxon>
        <taxon>Hyphomicrobiales</taxon>
        <taxon>Tepidamorphaceae</taxon>
        <taxon>Microbaculum</taxon>
    </lineage>
</organism>
<evidence type="ECO:0000256" key="2">
    <source>
        <dbReference type="ARBA" id="ARBA00012587"/>
    </source>
</evidence>
<keyword evidence="3" id="KW-0456">Lyase</keyword>
<dbReference type="CDD" id="cd14668">
    <property type="entry name" value="mlta_B"/>
    <property type="match status" value="1"/>
</dbReference>
<reference evidence="7 8" key="1">
    <citation type="submission" date="2022-04" db="EMBL/GenBank/DDBJ databases">
        <authorList>
            <person name="Ye Y.-Q."/>
            <person name="Du Z.-J."/>
        </authorList>
    </citation>
    <scope>NUCLEOTIDE SEQUENCE [LARGE SCALE GENOMIC DNA]</scope>
    <source>
        <strain evidence="7 8">A6E488</strain>
    </source>
</reference>
<dbReference type="Pfam" id="PF06725">
    <property type="entry name" value="3D"/>
    <property type="match status" value="1"/>
</dbReference>
<dbReference type="Gene3D" id="2.40.240.50">
    <property type="entry name" value="Barwin-like endoglucanases"/>
    <property type="match status" value="1"/>
</dbReference>
<comment type="catalytic activity">
    <reaction evidence="1">
        <text>Exolytic cleavage of the (1-&gt;4)-beta-glycosidic linkage between N-acetylmuramic acid (MurNAc) and N-acetylglucosamine (GlcNAc) residues in peptidoglycan, from either the reducing or the non-reducing ends of the peptidoglycan chains, with concomitant formation of a 1,6-anhydrobond in the MurNAc residue.</text>
        <dbReference type="EC" id="4.2.2.n1"/>
    </reaction>
</comment>
<dbReference type="InterPro" id="IPR005300">
    <property type="entry name" value="MltA_B"/>
</dbReference>
<dbReference type="CDD" id="cd14485">
    <property type="entry name" value="mltA_like_LT_A"/>
    <property type="match status" value="1"/>
</dbReference>
<dbReference type="GO" id="GO:0071555">
    <property type="term" value="P:cell wall organization"/>
    <property type="evidence" value="ECO:0007669"/>
    <property type="project" value="UniProtKB-KW"/>
</dbReference>
<dbReference type="GO" id="GO:0009254">
    <property type="term" value="P:peptidoglycan turnover"/>
    <property type="evidence" value="ECO:0007669"/>
    <property type="project" value="InterPro"/>
</dbReference>
<dbReference type="Gene3D" id="2.40.40.10">
    <property type="entry name" value="RlpA-like domain"/>
    <property type="match status" value="1"/>
</dbReference>
<comment type="caution">
    <text evidence="7">The sequence shown here is derived from an EMBL/GenBank/DDBJ whole genome shotgun (WGS) entry which is preliminary data.</text>
</comment>
<dbReference type="AlphaFoldDB" id="A0AAW5QVW2"/>
<dbReference type="PANTHER" id="PTHR30124:SF0">
    <property type="entry name" value="MEMBRANE-BOUND LYTIC MUREIN TRANSGLYCOSYLASE A"/>
    <property type="match status" value="1"/>
</dbReference>
<dbReference type="PIRSF" id="PIRSF019422">
    <property type="entry name" value="MltA"/>
    <property type="match status" value="1"/>
</dbReference>
<dbReference type="PANTHER" id="PTHR30124">
    <property type="entry name" value="MEMBRANE-BOUND LYTIC MUREIN TRANSGLYCOSYLASE A"/>
    <property type="match status" value="1"/>
</dbReference>
<accession>A0AAW5QVW2</accession>
<dbReference type="EMBL" id="JALIDZ010000004">
    <property type="protein sequence ID" value="MCT8972201.1"/>
    <property type="molecule type" value="Genomic_DNA"/>
</dbReference>
<gene>
    <name evidence="7" type="ORF">MUB46_10060</name>
</gene>
<feature type="domain" description="Lytic transglycosylase MltA" evidence="6">
    <location>
        <begin position="144"/>
        <end position="301"/>
    </location>
</feature>
<keyword evidence="8" id="KW-1185">Reference proteome</keyword>
<evidence type="ECO:0000256" key="3">
    <source>
        <dbReference type="ARBA" id="ARBA00023239"/>
    </source>
</evidence>
<dbReference type="RefSeq" id="WP_261615772.1">
    <property type="nucleotide sequence ID" value="NZ_JALIDZ010000004.1"/>
</dbReference>
<proteinExistence type="predicted"/>
<evidence type="ECO:0000259" key="6">
    <source>
        <dbReference type="SMART" id="SM00925"/>
    </source>
</evidence>
<dbReference type="GO" id="GO:0019867">
    <property type="term" value="C:outer membrane"/>
    <property type="evidence" value="ECO:0007669"/>
    <property type="project" value="InterPro"/>
</dbReference>
<evidence type="ECO:0000313" key="7">
    <source>
        <dbReference type="EMBL" id="MCT8972201.1"/>
    </source>
</evidence>
<dbReference type="InterPro" id="IPR010611">
    <property type="entry name" value="3D_dom"/>
</dbReference>
<sequence length="405" mass="43551">MPPSLPTELIARFTARPRWRRELACVAGAVALAAVVALVFALPGRDRSIADHPAVKAGHRLVAVGFEDLPGFSADDPSEAFAAFLRSCGHGRDESRLADVCLKAEALSDPDADAVRAFFVGNFRPYRVEPKDGAAVYTAYYEPVVPGSRVKTGRFATPLYPLPAGLEPVTGKTRPEGWDETLTWGRRTERGFEPFYTRAEIDGGALDGAVKPLVYVEDSVEAFYIHIQGSTRIALPDGALMRVGFAGKNGHPYSSVGKAMQAKGIVPDGGFSMDAMRAYFRANPDITPSLLQENRSYIFFREIAGLAPDLGPIGGEGVPLTAGRSIAVDTAYHRYGTPVFVDAELPIGKDRAREPFRRLMIAQDTGSAIKGPARADLFWGTGREAGSMAGGIKADGSFFVFVPKP</sequence>
<dbReference type="SMART" id="SM00925">
    <property type="entry name" value="MltA"/>
    <property type="match status" value="1"/>
</dbReference>
<dbReference type="InterPro" id="IPR036908">
    <property type="entry name" value="RlpA-like_sf"/>
</dbReference>